<feature type="compositionally biased region" description="Basic residues" evidence="2">
    <location>
        <begin position="11"/>
        <end position="24"/>
    </location>
</feature>
<evidence type="ECO:0000313" key="3">
    <source>
        <dbReference type="EMBL" id="WEW56428.1"/>
    </source>
</evidence>
<dbReference type="EMBL" id="CP120627">
    <property type="protein sequence ID" value="WEW56428.1"/>
    <property type="molecule type" value="Genomic_DNA"/>
</dbReference>
<sequence>MVESAIAAPVSKHRQGVSQARRRSASPSSLLRRLHYNQSLNSARGSPVYGNLQRASTFSDTLSGARQSIKSSTDDLIRPRSTVQTDESHWQSAAPLALALVPALGGVFFRNGSAVLTDITLLCLAAVFLNWSVRLPWDWYHSAQEAVVQESLDDEFDTEDIIEESKTDSAIDAQEAVLTHVNKKAIPQRSSRTAEVALKARRELHTYEFIALTSCFICPVLGSWLLHAIRSQLSRPSEGLISNYNLTIFLFAAEIRPFSHLLKLVQARTLYLQQVVRSASQKNENVDANKVLDLARRLNELETHVAGHVTRETGQILLENGRNLEQKVRHIVQTCKVMQGDIEALNRAVRKYEKRLTISSLETDARIDDLESRVHSKTLDTTSINPQVGFLWRLIRAFVQSVLMALLLPWRVLRSITTLPILITKWLLTLLIRILNLNPHPITITKERGSIGSNRVFRQKDRAVAKPQQ</sequence>
<reference evidence="3" key="1">
    <citation type="submission" date="2023-03" db="EMBL/GenBank/DDBJ databases">
        <title>Emydomyces testavorans Genome Sequence.</title>
        <authorList>
            <person name="Hoyer L."/>
        </authorList>
    </citation>
    <scope>NUCLEOTIDE SEQUENCE</scope>
    <source>
        <strain evidence="3">16-2883</strain>
    </source>
</reference>
<accession>A0AAF0IH33</accession>
<evidence type="ECO:0000256" key="1">
    <source>
        <dbReference type="SAM" id="Coils"/>
    </source>
</evidence>
<dbReference type="Proteomes" id="UP001219355">
    <property type="component" value="Chromosome 1"/>
</dbReference>
<dbReference type="PANTHER" id="PTHR42032:SF1">
    <property type="entry name" value="YALI0E30679P"/>
    <property type="match status" value="1"/>
</dbReference>
<keyword evidence="1" id="KW-0175">Coiled coil</keyword>
<keyword evidence="4" id="KW-1185">Reference proteome</keyword>
<dbReference type="AlphaFoldDB" id="A0AAF0IH33"/>
<feature type="coiled-coil region" evidence="1">
    <location>
        <begin position="335"/>
        <end position="362"/>
    </location>
</feature>
<protein>
    <submittedName>
        <fullName evidence="3">Uncharacterized protein</fullName>
    </submittedName>
</protein>
<name>A0AAF0IH33_9EURO</name>
<evidence type="ECO:0000256" key="2">
    <source>
        <dbReference type="SAM" id="MobiDB-lite"/>
    </source>
</evidence>
<proteinExistence type="predicted"/>
<evidence type="ECO:0000313" key="4">
    <source>
        <dbReference type="Proteomes" id="UP001219355"/>
    </source>
</evidence>
<feature type="region of interest" description="Disordered" evidence="2">
    <location>
        <begin position="1"/>
        <end position="28"/>
    </location>
</feature>
<dbReference type="PANTHER" id="PTHR42032">
    <property type="entry name" value="YALI0E30679P"/>
    <property type="match status" value="1"/>
</dbReference>
<organism evidence="3 4">
    <name type="scientific">Emydomyces testavorans</name>
    <dbReference type="NCBI Taxonomy" id="2070801"/>
    <lineage>
        <taxon>Eukaryota</taxon>
        <taxon>Fungi</taxon>
        <taxon>Dikarya</taxon>
        <taxon>Ascomycota</taxon>
        <taxon>Pezizomycotina</taxon>
        <taxon>Eurotiomycetes</taxon>
        <taxon>Eurotiomycetidae</taxon>
        <taxon>Onygenales</taxon>
        <taxon>Nannizziopsiaceae</taxon>
        <taxon>Emydomyces</taxon>
    </lineage>
</organism>
<gene>
    <name evidence="3" type="ORF">PRK78_001871</name>
</gene>